<reference evidence="5" key="1">
    <citation type="submission" date="2017-02" db="UniProtKB">
        <authorList>
            <consortium name="WormBaseParasite"/>
        </authorList>
    </citation>
    <scope>IDENTIFICATION</scope>
</reference>
<reference evidence="3 4" key="2">
    <citation type="submission" date="2018-11" db="EMBL/GenBank/DDBJ databases">
        <authorList>
            <consortium name="Pathogen Informatics"/>
        </authorList>
    </citation>
    <scope>NUCLEOTIDE SEQUENCE [LARGE SCALE GENOMIC DNA]</scope>
</reference>
<dbReference type="InterPro" id="IPR059004">
    <property type="entry name" value="MYO15"/>
</dbReference>
<organism evidence="5">
    <name type="scientific">Anisakis simplex</name>
    <name type="common">Herring worm</name>
    <dbReference type="NCBI Taxonomy" id="6269"/>
    <lineage>
        <taxon>Eukaryota</taxon>
        <taxon>Metazoa</taxon>
        <taxon>Ecdysozoa</taxon>
        <taxon>Nematoda</taxon>
        <taxon>Chromadorea</taxon>
        <taxon>Rhabditida</taxon>
        <taxon>Spirurina</taxon>
        <taxon>Ascaridomorpha</taxon>
        <taxon>Ascaridoidea</taxon>
        <taxon>Anisakidae</taxon>
        <taxon>Anisakis</taxon>
        <taxon>Anisakis simplex complex</taxon>
    </lineage>
</organism>
<evidence type="ECO:0000313" key="4">
    <source>
        <dbReference type="Proteomes" id="UP000267096"/>
    </source>
</evidence>
<dbReference type="EMBL" id="UYRR01031530">
    <property type="protein sequence ID" value="VDK50805.1"/>
    <property type="molecule type" value="Genomic_DNA"/>
</dbReference>
<dbReference type="AlphaFoldDB" id="A0A0M3K0U4"/>
<dbReference type="WBParaSite" id="ASIM_0001444501-mRNA-1">
    <property type="protein sequence ID" value="ASIM_0001444501-mRNA-1"/>
    <property type="gene ID" value="ASIM_0001444501"/>
</dbReference>
<feature type="domain" description="Unconventional myosin-XV-like" evidence="2">
    <location>
        <begin position="34"/>
        <end position="114"/>
    </location>
</feature>
<sequence>MTTPSKQAQNRANDKQKPAVQYAKQPWELTIRKELFYPFEQLDDMQEIDLVFSQIISDCRKQIPYRIRSFERDSISQILRRNNIPPSALDHPEQIAVEVKMQVIQTVRKWPLYFCRLYRVVEERERDGVGRLLGISESGIRLISRNMDSDTEPLCITDHFE</sequence>
<dbReference type="OrthoDB" id="5865309at2759"/>
<accession>A0A0M3K0U4</accession>
<feature type="region of interest" description="Disordered" evidence="1">
    <location>
        <begin position="1"/>
        <end position="21"/>
    </location>
</feature>
<feature type="compositionally biased region" description="Polar residues" evidence="1">
    <location>
        <begin position="1"/>
        <end position="11"/>
    </location>
</feature>
<name>A0A0M3K0U4_ANISI</name>
<evidence type="ECO:0000313" key="3">
    <source>
        <dbReference type="EMBL" id="VDK50805.1"/>
    </source>
</evidence>
<gene>
    <name evidence="3" type="ORF">ASIM_LOCUS13872</name>
</gene>
<keyword evidence="4" id="KW-1185">Reference proteome</keyword>
<evidence type="ECO:0000256" key="1">
    <source>
        <dbReference type="SAM" id="MobiDB-lite"/>
    </source>
</evidence>
<evidence type="ECO:0000259" key="2">
    <source>
        <dbReference type="Pfam" id="PF26570"/>
    </source>
</evidence>
<protein>
    <submittedName>
        <fullName evidence="5">Sigma54_DBD domain-containing protein</fullName>
    </submittedName>
</protein>
<evidence type="ECO:0000313" key="5">
    <source>
        <dbReference type="WBParaSite" id="ASIM_0001444501-mRNA-1"/>
    </source>
</evidence>
<dbReference type="Proteomes" id="UP000267096">
    <property type="component" value="Unassembled WGS sequence"/>
</dbReference>
<dbReference type="Pfam" id="PF26570">
    <property type="entry name" value="MYO15"/>
    <property type="match status" value="1"/>
</dbReference>
<proteinExistence type="predicted"/>